<accession>A0A1R0H2I5</accession>
<dbReference type="STRING" id="133383.A0A1R0H2I5"/>
<gene>
    <name evidence="1" type="ORF">AYI68_g2529</name>
</gene>
<dbReference type="Gene3D" id="3.90.226.10">
    <property type="entry name" value="2-enoyl-CoA Hydratase, Chain A, domain 1"/>
    <property type="match status" value="1"/>
</dbReference>
<sequence length="150" mass="16664">MMTFRLPTIAAVNGHAFAGGCMLASMHDYVVMGTDKGFICMNEIDIDFPLDFGTFEFMRTRLNSPKNVHLCLVEGKRFTASEAVRAGLVDIAVPNSQVFKVARELGNLKSKLTIKNAGRTYGLMKAEKNRRAVEAMLDLRMKPGEYLAKL</sequence>
<dbReference type="CDD" id="cd06558">
    <property type="entry name" value="crotonase-like"/>
    <property type="match status" value="1"/>
</dbReference>
<dbReference type="AlphaFoldDB" id="A0A1R0H2I5"/>
<dbReference type="PROSITE" id="PS51257">
    <property type="entry name" value="PROKAR_LIPOPROTEIN"/>
    <property type="match status" value="1"/>
</dbReference>
<dbReference type="InterPro" id="IPR001753">
    <property type="entry name" value="Enoyl-CoA_hydra/iso"/>
</dbReference>
<comment type="caution">
    <text evidence="1">The sequence shown here is derived from an EMBL/GenBank/DDBJ whole genome shotgun (WGS) entry which is preliminary data.</text>
</comment>
<keyword evidence="2" id="KW-1185">Reference proteome</keyword>
<dbReference type="InterPro" id="IPR029045">
    <property type="entry name" value="ClpP/crotonase-like_dom_sf"/>
</dbReference>
<proteinExistence type="predicted"/>
<evidence type="ECO:0000313" key="2">
    <source>
        <dbReference type="Proteomes" id="UP000187455"/>
    </source>
</evidence>
<dbReference type="GO" id="GO:0006635">
    <property type="term" value="P:fatty acid beta-oxidation"/>
    <property type="evidence" value="ECO:0007669"/>
    <property type="project" value="TreeGrafter"/>
</dbReference>
<keyword evidence="1" id="KW-0413">Isomerase</keyword>
<dbReference type="PANTHER" id="PTHR11941">
    <property type="entry name" value="ENOYL-COA HYDRATASE-RELATED"/>
    <property type="match status" value="1"/>
</dbReference>
<name>A0A1R0H2I5_9FUNG</name>
<dbReference type="GO" id="GO:0004165">
    <property type="term" value="F:delta(3)-delta(2)-enoyl-CoA isomerase activity"/>
    <property type="evidence" value="ECO:0007669"/>
    <property type="project" value="TreeGrafter"/>
</dbReference>
<protein>
    <submittedName>
        <fullName evidence="1">Enoyl-CoA delta isomerase 1, peroxisomal</fullName>
    </submittedName>
</protein>
<dbReference type="SUPFAM" id="SSF52096">
    <property type="entry name" value="ClpP/crotonase"/>
    <property type="match status" value="1"/>
</dbReference>
<dbReference type="EMBL" id="LSSL01000953">
    <property type="protein sequence ID" value="OLY83327.1"/>
    <property type="molecule type" value="Genomic_DNA"/>
</dbReference>
<dbReference type="OrthoDB" id="1696280at2759"/>
<reference evidence="1 2" key="1">
    <citation type="journal article" date="2016" name="Mol. Biol. Evol.">
        <title>Genome-Wide Survey of Gut Fungi (Harpellales) Reveals the First Horizontally Transferred Ubiquitin Gene from a Mosquito Host.</title>
        <authorList>
            <person name="Wang Y."/>
            <person name="White M.M."/>
            <person name="Kvist S."/>
            <person name="Moncalvo J.M."/>
        </authorList>
    </citation>
    <scope>NUCLEOTIDE SEQUENCE [LARGE SCALE GENOMIC DNA]</scope>
    <source>
        <strain evidence="1 2">ALG-7-W6</strain>
    </source>
</reference>
<dbReference type="PANTHER" id="PTHR11941:SF75">
    <property type="entry name" value="ENOYL-COA HYDRATASE_ISOMERASE FAMILY PROTEIN"/>
    <property type="match status" value="1"/>
</dbReference>
<dbReference type="Proteomes" id="UP000187455">
    <property type="component" value="Unassembled WGS sequence"/>
</dbReference>
<evidence type="ECO:0000313" key="1">
    <source>
        <dbReference type="EMBL" id="OLY83327.1"/>
    </source>
</evidence>
<dbReference type="Pfam" id="PF00378">
    <property type="entry name" value="ECH_1"/>
    <property type="match status" value="1"/>
</dbReference>
<organism evidence="1 2">
    <name type="scientific">Smittium mucronatum</name>
    <dbReference type="NCBI Taxonomy" id="133383"/>
    <lineage>
        <taxon>Eukaryota</taxon>
        <taxon>Fungi</taxon>
        <taxon>Fungi incertae sedis</taxon>
        <taxon>Zoopagomycota</taxon>
        <taxon>Kickxellomycotina</taxon>
        <taxon>Harpellomycetes</taxon>
        <taxon>Harpellales</taxon>
        <taxon>Legeriomycetaceae</taxon>
        <taxon>Smittium</taxon>
    </lineage>
</organism>
<dbReference type="GO" id="GO:0005777">
    <property type="term" value="C:peroxisome"/>
    <property type="evidence" value="ECO:0007669"/>
    <property type="project" value="TreeGrafter"/>
</dbReference>